<dbReference type="AlphaFoldDB" id="A0A1E7X4X0"/>
<evidence type="ECO:0000313" key="1">
    <source>
        <dbReference type="EMBL" id="OFA07617.1"/>
    </source>
</evidence>
<dbReference type="Proteomes" id="UP000175989">
    <property type="component" value="Unassembled WGS sequence"/>
</dbReference>
<proteinExistence type="predicted"/>
<organism evidence="1 2">
    <name type="scientific">Duganella phyllosphaerae</name>
    <dbReference type="NCBI Taxonomy" id="762836"/>
    <lineage>
        <taxon>Bacteria</taxon>
        <taxon>Pseudomonadati</taxon>
        <taxon>Pseudomonadota</taxon>
        <taxon>Betaproteobacteria</taxon>
        <taxon>Burkholderiales</taxon>
        <taxon>Oxalobacteraceae</taxon>
        <taxon>Telluria group</taxon>
        <taxon>Duganella</taxon>
    </lineage>
</organism>
<comment type="caution">
    <text evidence="1">The sequence shown here is derived from an EMBL/GenBank/DDBJ whole genome shotgun (WGS) entry which is preliminary data.</text>
</comment>
<evidence type="ECO:0000313" key="2">
    <source>
        <dbReference type="Proteomes" id="UP000175989"/>
    </source>
</evidence>
<dbReference type="OrthoDB" id="8758376at2"/>
<gene>
    <name evidence="1" type="ORF">DUPY_11620</name>
</gene>
<keyword evidence="2" id="KW-1185">Reference proteome</keyword>
<sequence>MPASHDTYVRRQGLKKTYDIEYTALRYKISLGGKVLKDYRLPLQVGVITDADAVWHKAVTDVEHLRGMRES</sequence>
<name>A0A1E7X4X0_9BURK</name>
<accession>A0A1E7X4X0</accession>
<dbReference type="EMBL" id="LROM01000059">
    <property type="protein sequence ID" value="OFA07617.1"/>
    <property type="molecule type" value="Genomic_DNA"/>
</dbReference>
<dbReference type="RefSeq" id="WP_141749434.1">
    <property type="nucleotide sequence ID" value="NZ_LROM01000059.1"/>
</dbReference>
<reference evidence="2" key="1">
    <citation type="journal article" date="2016" name="Front. Microbiol.">
        <title>Molecular Keys to the Janthinobacterium and Duganella spp. Interaction with the Plant Pathogen Fusarium graminearum.</title>
        <authorList>
            <person name="Haack F.S."/>
            <person name="Poehlein A."/>
            <person name="Kroger C."/>
            <person name="Voigt C.A."/>
            <person name="Piepenbring M."/>
            <person name="Bode H.B."/>
            <person name="Daniel R."/>
            <person name="Schafer W."/>
            <person name="Streit W.R."/>
        </authorList>
    </citation>
    <scope>NUCLEOTIDE SEQUENCE [LARGE SCALE GENOMIC DNA]</scope>
    <source>
        <strain evidence="2">T54</strain>
    </source>
</reference>
<protein>
    <submittedName>
        <fullName evidence="1">Uncharacterized protein</fullName>
    </submittedName>
</protein>